<evidence type="ECO:0000313" key="6">
    <source>
        <dbReference type="Proteomes" id="UP000565723"/>
    </source>
</evidence>
<protein>
    <submittedName>
        <fullName evidence="5">Substrate-binding domain-containing protein</fullName>
    </submittedName>
</protein>
<dbReference type="CDD" id="cd06358">
    <property type="entry name" value="PBP1_NHase"/>
    <property type="match status" value="1"/>
</dbReference>
<comment type="caution">
    <text evidence="5">The sequence shown here is derived from an EMBL/GenBank/DDBJ whole genome shotgun (WGS) entry which is preliminary data.</text>
</comment>
<dbReference type="Gene3D" id="3.40.50.2300">
    <property type="match status" value="2"/>
</dbReference>
<dbReference type="Proteomes" id="UP000565723">
    <property type="component" value="Unassembled WGS sequence"/>
</dbReference>
<dbReference type="PANTHER" id="PTHR47628">
    <property type="match status" value="1"/>
</dbReference>
<organism evidence="5 6">
    <name type="scientific">Ruegeria pomeroyi</name>
    <dbReference type="NCBI Taxonomy" id="89184"/>
    <lineage>
        <taxon>Bacteria</taxon>
        <taxon>Pseudomonadati</taxon>
        <taxon>Pseudomonadota</taxon>
        <taxon>Alphaproteobacteria</taxon>
        <taxon>Rhodobacterales</taxon>
        <taxon>Roseobacteraceae</taxon>
        <taxon>Ruegeria</taxon>
    </lineage>
</organism>
<evidence type="ECO:0000259" key="4">
    <source>
        <dbReference type="Pfam" id="PF13458"/>
    </source>
</evidence>
<accession>A0A850LDT0</accession>
<evidence type="ECO:0000256" key="3">
    <source>
        <dbReference type="SAM" id="SignalP"/>
    </source>
</evidence>
<gene>
    <name evidence="5" type="ORF">HW564_03155</name>
</gene>
<evidence type="ECO:0000313" key="5">
    <source>
        <dbReference type="EMBL" id="NVK95907.1"/>
    </source>
</evidence>
<proteinExistence type="inferred from homology"/>
<feature type="chain" id="PRO_5032466111" evidence="3">
    <location>
        <begin position="27"/>
        <end position="383"/>
    </location>
</feature>
<feature type="signal peptide" evidence="3">
    <location>
        <begin position="1"/>
        <end position="26"/>
    </location>
</feature>
<dbReference type="AlphaFoldDB" id="A0A850LDT0"/>
<evidence type="ECO:0000256" key="1">
    <source>
        <dbReference type="ARBA" id="ARBA00010062"/>
    </source>
</evidence>
<dbReference type="EMBL" id="JABXIY010000008">
    <property type="protein sequence ID" value="NVK95907.1"/>
    <property type="molecule type" value="Genomic_DNA"/>
</dbReference>
<dbReference type="OMA" id="EDDHERH"/>
<keyword evidence="2 3" id="KW-0732">Signal</keyword>
<sequence>MMFKMKAKLLAGAAVALVLGTASAVADIKVGVLLPESGPAGLFGPSTRNSALLAAEAINAGGGINGEQIELVFADVGVPPAEAAQAALRLWKGQGAQAFVGMHDSAVREALIGRFNGQVPYVYTPVYEGNSCAPGLYVTGETPSQQLAPVIPYLAGKEGVSKWYLIGHDYNWPRDTNALAKGYIAEAGGEVVGEEYVPFTVSEFDSSLQRIRESGADAVLITLVGGGSVGFNVSFAGFGLDDQAIRLGTLIEENTLAGIGAENADRLYSSSGYFASIKTEAAASFAADYAAAFGGDGAALNGLGQSAYEGLMLLAALANKAGSLDVAAMDAAAEGTSWTSPRGANVLTGRHMAQTIYLADGSGGAFEVVAAFDSVASSEACTN</sequence>
<dbReference type="InterPro" id="IPR028081">
    <property type="entry name" value="Leu-bd"/>
</dbReference>
<dbReference type="Pfam" id="PF13458">
    <property type="entry name" value="Peripla_BP_6"/>
    <property type="match status" value="1"/>
</dbReference>
<dbReference type="PANTHER" id="PTHR47628:SF1">
    <property type="entry name" value="ALIPHATIC AMIDASE EXPRESSION-REGULATING PROTEIN"/>
    <property type="match status" value="1"/>
</dbReference>
<dbReference type="InterPro" id="IPR028082">
    <property type="entry name" value="Peripla_BP_I"/>
</dbReference>
<dbReference type="SUPFAM" id="SSF53822">
    <property type="entry name" value="Periplasmic binding protein-like I"/>
    <property type="match status" value="1"/>
</dbReference>
<feature type="domain" description="Leucine-binding protein" evidence="4">
    <location>
        <begin position="28"/>
        <end position="362"/>
    </location>
</feature>
<name>A0A850LDT0_9RHOB</name>
<evidence type="ECO:0000256" key="2">
    <source>
        <dbReference type="ARBA" id="ARBA00022729"/>
    </source>
</evidence>
<reference evidence="5 6" key="1">
    <citation type="journal article" date="2020" name="Proc. Natl. Acad. Sci. U.S.A.">
        <title>Ecological drivers of bacterial community assembly in synthetic phycospheres.</title>
        <authorList>
            <person name="Fu H."/>
            <person name="Uchimiya M."/>
            <person name="Gore J."/>
            <person name="Moran M.A."/>
        </authorList>
    </citation>
    <scope>NUCLEOTIDE SEQUENCE [LARGE SCALE GENOMIC DNA]</scope>
    <source>
        <strain evidence="5">HF-Din03</strain>
    </source>
</reference>
<comment type="similarity">
    <text evidence="1">Belongs to the leucine-binding protein family.</text>
</comment>